<dbReference type="STRING" id="1247936.BN2475_220024"/>
<evidence type="ECO:0000313" key="2">
    <source>
        <dbReference type="Proteomes" id="UP000187012"/>
    </source>
</evidence>
<dbReference type="AlphaFoldDB" id="A0A1N7RX48"/>
<protein>
    <submittedName>
        <fullName evidence="1">Uncharacterized protein</fullName>
    </submittedName>
</protein>
<proteinExistence type="predicted"/>
<gene>
    <name evidence="1" type="ORF">BN2475_220024</name>
</gene>
<dbReference type="EMBL" id="CYGX02000022">
    <property type="protein sequence ID" value="SIT39678.1"/>
    <property type="molecule type" value="Genomic_DNA"/>
</dbReference>
<accession>A0A1N7RX48</accession>
<name>A0A1N7RX48_9BURK</name>
<sequence length="61" mass="6956">MRDLADASREVETAVGSLGYHRRIGVSAYRRIGVSVHRREAARFARIRDALFNQWRASLLA</sequence>
<keyword evidence="2" id="KW-1185">Reference proteome</keyword>
<reference evidence="1 2" key="1">
    <citation type="submission" date="2016-12" db="EMBL/GenBank/DDBJ databases">
        <authorList>
            <person name="Song W.-J."/>
            <person name="Kurnit D.M."/>
        </authorList>
    </citation>
    <scope>NUCLEOTIDE SEQUENCE [LARGE SCALE GENOMIC DNA]</scope>
    <source>
        <strain evidence="1 2">STM7296</strain>
    </source>
</reference>
<organism evidence="1 2">
    <name type="scientific">Paraburkholderia ribeironis</name>
    <dbReference type="NCBI Taxonomy" id="1247936"/>
    <lineage>
        <taxon>Bacteria</taxon>
        <taxon>Pseudomonadati</taxon>
        <taxon>Pseudomonadota</taxon>
        <taxon>Betaproteobacteria</taxon>
        <taxon>Burkholderiales</taxon>
        <taxon>Burkholderiaceae</taxon>
        <taxon>Paraburkholderia</taxon>
    </lineage>
</organism>
<dbReference type="Proteomes" id="UP000187012">
    <property type="component" value="Unassembled WGS sequence"/>
</dbReference>
<evidence type="ECO:0000313" key="1">
    <source>
        <dbReference type="EMBL" id="SIT39678.1"/>
    </source>
</evidence>